<accession>A0A8D8SP48</accession>
<protein>
    <submittedName>
        <fullName evidence="1">Uncharacterized protein</fullName>
    </submittedName>
</protein>
<dbReference type="EMBL" id="HBUF01226677">
    <property type="protein sequence ID" value="CAG6671700.1"/>
    <property type="molecule type" value="Transcribed_RNA"/>
</dbReference>
<evidence type="ECO:0000313" key="1">
    <source>
        <dbReference type="EMBL" id="CAG6671700.1"/>
    </source>
</evidence>
<proteinExistence type="predicted"/>
<name>A0A8D8SP48_9HEMI</name>
<sequence>MITDWSKVSISLIYPRRNRSLSNESNMWVWELETLIRFPTVLQKVLTRAKFWTTGDVKSRLGTAEKLCWWFQSFRQITSIFNELFTASGFVTLNTPVLVGSLKLSNVERG</sequence>
<organism evidence="1">
    <name type="scientific">Cacopsylla melanoneura</name>
    <dbReference type="NCBI Taxonomy" id="428564"/>
    <lineage>
        <taxon>Eukaryota</taxon>
        <taxon>Metazoa</taxon>
        <taxon>Ecdysozoa</taxon>
        <taxon>Arthropoda</taxon>
        <taxon>Hexapoda</taxon>
        <taxon>Insecta</taxon>
        <taxon>Pterygota</taxon>
        <taxon>Neoptera</taxon>
        <taxon>Paraneoptera</taxon>
        <taxon>Hemiptera</taxon>
        <taxon>Sternorrhyncha</taxon>
        <taxon>Psylloidea</taxon>
        <taxon>Psyllidae</taxon>
        <taxon>Psyllinae</taxon>
        <taxon>Cacopsylla</taxon>
    </lineage>
</organism>
<reference evidence="1" key="1">
    <citation type="submission" date="2021-05" db="EMBL/GenBank/DDBJ databases">
        <authorList>
            <person name="Alioto T."/>
            <person name="Alioto T."/>
            <person name="Gomez Garrido J."/>
        </authorList>
    </citation>
    <scope>NUCLEOTIDE SEQUENCE</scope>
</reference>
<dbReference type="AlphaFoldDB" id="A0A8D8SP48"/>